<dbReference type="SUPFAM" id="SSF53850">
    <property type="entry name" value="Periplasmic binding protein-like II"/>
    <property type="match status" value="1"/>
</dbReference>
<evidence type="ECO:0000256" key="3">
    <source>
        <dbReference type="ARBA" id="ARBA00022729"/>
    </source>
</evidence>
<dbReference type="GO" id="GO:0015768">
    <property type="term" value="P:maltose transport"/>
    <property type="evidence" value="ECO:0007669"/>
    <property type="project" value="TreeGrafter"/>
</dbReference>
<evidence type="ECO:0000256" key="1">
    <source>
        <dbReference type="ARBA" id="ARBA00008520"/>
    </source>
</evidence>
<feature type="chain" id="PRO_5031149864" evidence="4">
    <location>
        <begin position="26"/>
        <end position="414"/>
    </location>
</feature>
<dbReference type="PROSITE" id="PS51257">
    <property type="entry name" value="PROKAR_LIPOPROTEIN"/>
    <property type="match status" value="1"/>
</dbReference>
<name>A0A7W5JV89_9ACTN</name>
<dbReference type="PANTHER" id="PTHR30061">
    <property type="entry name" value="MALTOSE-BINDING PERIPLASMIC PROTEIN"/>
    <property type="match status" value="1"/>
</dbReference>
<dbReference type="GO" id="GO:1901982">
    <property type="term" value="F:maltose binding"/>
    <property type="evidence" value="ECO:0007669"/>
    <property type="project" value="TreeGrafter"/>
</dbReference>
<dbReference type="GO" id="GO:0055052">
    <property type="term" value="C:ATP-binding cassette (ABC) transporter complex, substrate-binding subunit-containing"/>
    <property type="evidence" value="ECO:0007669"/>
    <property type="project" value="TreeGrafter"/>
</dbReference>
<evidence type="ECO:0000256" key="4">
    <source>
        <dbReference type="SAM" id="SignalP"/>
    </source>
</evidence>
<reference evidence="5 6" key="1">
    <citation type="submission" date="2020-08" db="EMBL/GenBank/DDBJ databases">
        <title>Sequencing the genomes of 1000 actinobacteria strains.</title>
        <authorList>
            <person name="Klenk H.-P."/>
        </authorList>
    </citation>
    <scope>NUCLEOTIDE SEQUENCE [LARGE SCALE GENOMIC DNA]</scope>
    <source>
        <strain evidence="5 6">DSM 11053</strain>
    </source>
</reference>
<evidence type="ECO:0000313" key="6">
    <source>
        <dbReference type="Proteomes" id="UP000565572"/>
    </source>
</evidence>
<dbReference type="GO" id="GO:0042956">
    <property type="term" value="P:maltodextrin transmembrane transport"/>
    <property type="evidence" value="ECO:0007669"/>
    <property type="project" value="TreeGrafter"/>
</dbReference>
<dbReference type="InterPro" id="IPR006059">
    <property type="entry name" value="SBP"/>
</dbReference>
<dbReference type="AlphaFoldDB" id="A0A7W5JV89"/>
<comment type="caution">
    <text evidence="5">The sequence shown here is derived from an EMBL/GenBank/DDBJ whole genome shotgun (WGS) entry which is preliminary data.</text>
</comment>
<keyword evidence="3 4" id="KW-0732">Signal</keyword>
<accession>A0A7W5JV89</accession>
<gene>
    <name evidence="5" type="ORF">FHX39_001852</name>
</gene>
<dbReference type="RefSeq" id="WP_183337781.1">
    <property type="nucleotide sequence ID" value="NZ_JACHZG010000001.1"/>
</dbReference>
<keyword evidence="6" id="KW-1185">Reference proteome</keyword>
<comment type="similarity">
    <text evidence="1">Belongs to the bacterial solute-binding protein 1 family.</text>
</comment>
<sequence>MITKLVSKRVATFAALAALAPLSLAACGGGSSGSSGGDASATVDTLKVLDYYTDEPGKTQIGDMLTACGTSIGVGTIEREAVPGPTLIQKVLQQASSKSLPDVLMLDNPDIQQIADTGALAPLGDFGITADGYAPGPVAAATGADGKLYGLQPGANTIAIFYRKDVLEKAGVTPPTTWAELRTAAKKLTVGKQYGFAFNATADYEGAWQFLPAMWSNGGDETDLKTPQVAGALQLWKDLVDDGSASKSVVNWKQSDVNDQFIAGNAAMMLNGPWQEPALDKAKVDYGVVPFPVDQAGQASVAPLGGEAWTVPMTGDQAKMAKAAELVKCMNTDANQLLRAKQGGLVPTKLALADQFKTEVPKMAGFTDAVAQARARTGKLGAKWPDTAKIIYTGVQLVLTGQAAPADAMAKAGG</sequence>
<feature type="signal peptide" evidence="4">
    <location>
        <begin position="1"/>
        <end position="25"/>
    </location>
</feature>
<dbReference type="Pfam" id="PF13416">
    <property type="entry name" value="SBP_bac_8"/>
    <property type="match status" value="1"/>
</dbReference>
<keyword evidence="2" id="KW-0813">Transport</keyword>
<dbReference type="Proteomes" id="UP000565572">
    <property type="component" value="Unassembled WGS sequence"/>
</dbReference>
<evidence type="ECO:0000256" key="2">
    <source>
        <dbReference type="ARBA" id="ARBA00022448"/>
    </source>
</evidence>
<keyword evidence="5" id="KW-0762">Sugar transport</keyword>
<dbReference type="PANTHER" id="PTHR30061:SF50">
    <property type="entry name" value="MALTOSE_MALTODEXTRIN-BINDING PERIPLASMIC PROTEIN"/>
    <property type="match status" value="1"/>
</dbReference>
<proteinExistence type="inferred from homology"/>
<dbReference type="EMBL" id="JACHZG010000001">
    <property type="protein sequence ID" value="MBB3326908.1"/>
    <property type="molecule type" value="Genomic_DNA"/>
</dbReference>
<evidence type="ECO:0000313" key="5">
    <source>
        <dbReference type="EMBL" id="MBB3326908.1"/>
    </source>
</evidence>
<protein>
    <submittedName>
        <fullName evidence="5">Multiple sugar transport system substrate-binding protein</fullName>
    </submittedName>
</protein>
<organism evidence="5 6">
    <name type="scientific">Microlunatus antarcticus</name>
    <dbReference type="NCBI Taxonomy" id="53388"/>
    <lineage>
        <taxon>Bacteria</taxon>
        <taxon>Bacillati</taxon>
        <taxon>Actinomycetota</taxon>
        <taxon>Actinomycetes</taxon>
        <taxon>Propionibacteriales</taxon>
        <taxon>Propionibacteriaceae</taxon>
        <taxon>Microlunatus</taxon>
    </lineage>
</organism>
<dbReference type="Gene3D" id="3.40.190.10">
    <property type="entry name" value="Periplasmic binding protein-like II"/>
    <property type="match status" value="2"/>
</dbReference>